<evidence type="ECO:0000256" key="1">
    <source>
        <dbReference type="SAM" id="MobiDB-lite"/>
    </source>
</evidence>
<name>A0ABM1VKB9_ECHTE</name>
<keyword evidence="2" id="KW-1185">Reference proteome</keyword>
<proteinExistence type="predicted"/>
<reference evidence="3" key="1">
    <citation type="submission" date="2025-08" db="UniProtKB">
        <authorList>
            <consortium name="RefSeq"/>
        </authorList>
    </citation>
    <scope>IDENTIFICATION</scope>
</reference>
<dbReference type="Proteomes" id="UP000694863">
    <property type="component" value="Unplaced"/>
</dbReference>
<sequence>MYSYSCLLPEEGLWPSLQPLAYTYLPSPLLLPPIQAHNFCSRPPGLSAGEWATPREYHCFYGPSAPLPVASPYWAFPPAYAMAPSPLFPATGYAGPGPPPPAAREGEGSAPWPEGDSLQAELRWGRVERALDPRHPLPDYVRRELRRAYGTYPRTDVRITYRGGEFLLQAAPRLSSSGQADTRF</sequence>
<dbReference type="GeneID" id="101642652"/>
<evidence type="ECO:0000313" key="2">
    <source>
        <dbReference type="Proteomes" id="UP000694863"/>
    </source>
</evidence>
<protein>
    <submittedName>
        <fullName evidence="3">Uncharacterized protein C10orf95 homolog</fullName>
    </submittedName>
</protein>
<accession>A0ABM1VKB9</accession>
<organism evidence="2 3">
    <name type="scientific">Echinops telfairi</name>
    <name type="common">Lesser hedgehog tenrec</name>
    <dbReference type="NCBI Taxonomy" id="9371"/>
    <lineage>
        <taxon>Eukaryota</taxon>
        <taxon>Metazoa</taxon>
        <taxon>Chordata</taxon>
        <taxon>Craniata</taxon>
        <taxon>Vertebrata</taxon>
        <taxon>Euteleostomi</taxon>
        <taxon>Mammalia</taxon>
        <taxon>Eutheria</taxon>
        <taxon>Afrotheria</taxon>
        <taxon>Tenrecidae</taxon>
        <taxon>Tenrecinae</taxon>
        <taxon>Echinops</taxon>
    </lineage>
</organism>
<dbReference type="RefSeq" id="XP_030741878.1">
    <property type="nucleotide sequence ID" value="XM_030886018.1"/>
</dbReference>
<evidence type="ECO:0000313" key="3">
    <source>
        <dbReference type="RefSeq" id="XP_030741878.1"/>
    </source>
</evidence>
<feature type="region of interest" description="Disordered" evidence="1">
    <location>
        <begin position="92"/>
        <end position="116"/>
    </location>
</feature>
<gene>
    <name evidence="3" type="primary">CUNH10orf95</name>
</gene>